<dbReference type="Pfam" id="PF07728">
    <property type="entry name" value="AAA_5"/>
    <property type="match status" value="1"/>
</dbReference>
<comment type="caution">
    <text evidence="2">The sequence shown here is derived from an EMBL/GenBank/DDBJ whole genome shotgun (WGS) entry which is preliminary data.</text>
</comment>
<dbReference type="OrthoDB" id="9781481at2"/>
<reference evidence="2 3" key="1">
    <citation type="submission" date="2018-10" db="EMBL/GenBank/DDBJ databases">
        <title>Genomic Encyclopedia of Type Strains, Phase IV (KMG-IV): sequencing the most valuable type-strain genomes for metagenomic binning, comparative biology and taxonomic classification.</title>
        <authorList>
            <person name="Goeker M."/>
        </authorList>
    </citation>
    <scope>NUCLEOTIDE SEQUENCE [LARGE SCALE GENOMIC DNA]</scope>
    <source>
        <strain evidence="2 3">DSM 25586</strain>
    </source>
</reference>
<dbReference type="Gene3D" id="3.40.50.300">
    <property type="entry name" value="P-loop containing nucleotide triphosphate hydrolases"/>
    <property type="match status" value="1"/>
</dbReference>
<evidence type="ECO:0000313" key="2">
    <source>
        <dbReference type="EMBL" id="RKR12631.1"/>
    </source>
</evidence>
<dbReference type="InterPro" id="IPR052934">
    <property type="entry name" value="Methyl-DNA_Rec/Restrict_Enz"/>
</dbReference>
<dbReference type="PANTHER" id="PTHR37291">
    <property type="entry name" value="5-METHYLCYTOSINE-SPECIFIC RESTRICTION ENZYME B"/>
    <property type="match status" value="1"/>
</dbReference>
<dbReference type="Proteomes" id="UP000276055">
    <property type="component" value="Unassembled WGS sequence"/>
</dbReference>
<dbReference type="GO" id="GO:0016887">
    <property type="term" value="F:ATP hydrolysis activity"/>
    <property type="evidence" value="ECO:0007669"/>
    <property type="project" value="InterPro"/>
</dbReference>
<dbReference type="RefSeq" id="WP_120955320.1">
    <property type="nucleotide sequence ID" value="NZ_RBIR01000012.1"/>
</dbReference>
<dbReference type="InterPro" id="IPR003593">
    <property type="entry name" value="AAA+_ATPase"/>
</dbReference>
<accession>A0A495E7J2</accession>
<dbReference type="SMART" id="SM00382">
    <property type="entry name" value="AAA"/>
    <property type="match status" value="1"/>
</dbReference>
<feature type="domain" description="AAA+ ATPase" evidence="1">
    <location>
        <begin position="705"/>
        <end position="873"/>
    </location>
</feature>
<sequence>MTRNLNWTQFIEFAGKFIETVDLAAEENDYKRVLAAKLAVVRDELLAGDPGWHSHFIRALRTTNLVNYRTIGAMDKLDEVWAQNLRTLLTRFWSGEPETVKLNALVAGLKELNSRELSDGIATGVGSVLLMAVDPTEFPPYRPEAVRLFWNIIGFDYKDAVRTPQGRYDAFLDVLDQFRSELALAGLGNFDRLEAQGIMWTVMNADPTDHWASQNAVNFRKWRGDKVAAAEIDLSTPAATIAPQLEAAGRLILESGFRSAPSAIDGATPTWTVENARELVRRSELDVGPGTFMAKFERQLQGASRGVVLLAAELAYLQVLPLSNVGAKTKIARIEKILSWIEHDEVPLPPALQEGLGAEGAFHGGVGFNIQVAEHMKWLSRLVEHVATQPMTLIEAALSDPWAFRDVTQSVPDDRPMIRYSVDYIAWPGYLPPVVKRDHRTEIWHAFAGVIGGATGRNDDEAAVAKDLHAIRLVQQGSSNEFVEWYSEPYLSQWRAGAEDSGQRAWLVRQSQAGTAMLHPWLEDGFVSTPAQHLGSPTPGSNLGQIQAAVNKGYQHIEYSERKLRAMEYHRFLSIMKVDDFVLTAFEDGLYLGVVTGEANYVEDATSRLRRAVAWQKTPISNEDTPAPLPRLLAEQGSVVDLTEALSIITAWFGVEADPDNETEVVAPVPQIAVVPHLKKATPELARKLHVDQEHLQEVIRLLQTRQQIVFYGPPGTGKTFLGTAIAKFLAGEEHSDHVKTVQFHPSYAYEDFFEGYRPAKSQDGNVAFSLEAGPLRRIADEAASEGNRDKPYFLIIDEMNRGNLAKIFGELYYLLEYRNEGINLQYNPEKVFALPPNLFIIGTMNTSDRSIAMVDAAIRRRFAFIELHPQEGMISGLLERFLKANGKPTLRAELLNALNGEIEETNRDLMIGPSYFMKPHAETDEGLEEIWKYELLPLLEEQYFGRLKRGQVREKFGLAAMRRKAARAVGPVDLSLVSVEQVLDGGGAEELERLLTDSEDTSS</sequence>
<dbReference type="CDD" id="cd00009">
    <property type="entry name" value="AAA"/>
    <property type="match status" value="1"/>
</dbReference>
<gene>
    <name evidence="2" type="ORF">C8D78_3733</name>
</gene>
<dbReference type="PANTHER" id="PTHR37291:SF1">
    <property type="entry name" value="TYPE IV METHYL-DIRECTED RESTRICTION ENZYME ECOKMCRB SUBUNIT"/>
    <property type="match status" value="1"/>
</dbReference>
<dbReference type="GO" id="GO:0005524">
    <property type="term" value="F:ATP binding"/>
    <property type="evidence" value="ECO:0007669"/>
    <property type="project" value="InterPro"/>
</dbReference>
<organism evidence="2 3">
    <name type="scientific">Arthrobacter oryzae</name>
    <dbReference type="NCBI Taxonomy" id="409290"/>
    <lineage>
        <taxon>Bacteria</taxon>
        <taxon>Bacillati</taxon>
        <taxon>Actinomycetota</taxon>
        <taxon>Actinomycetes</taxon>
        <taxon>Micrococcales</taxon>
        <taxon>Micrococcaceae</taxon>
        <taxon>Arthrobacter</taxon>
    </lineage>
</organism>
<dbReference type="SUPFAM" id="SSF52540">
    <property type="entry name" value="P-loop containing nucleoside triphosphate hydrolases"/>
    <property type="match status" value="1"/>
</dbReference>
<evidence type="ECO:0000313" key="3">
    <source>
        <dbReference type="Proteomes" id="UP000276055"/>
    </source>
</evidence>
<proteinExistence type="predicted"/>
<dbReference type="InterPro" id="IPR011704">
    <property type="entry name" value="ATPase_dyneun-rel_AAA"/>
</dbReference>
<name>A0A495E7J2_9MICC</name>
<evidence type="ECO:0000259" key="1">
    <source>
        <dbReference type="SMART" id="SM00382"/>
    </source>
</evidence>
<protein>
    <submittedName>
        <fullName evidence="2">5-methylcytosine-specific restriction protein B</fullName>
    </submittedName>
</protein>
<dbReference type="InterPro" id="IPR027417">
    <property type="entry name" value="P-loop_NTPase"/>
</dbReference>
<dbReference type="AlphaFoldDB" id="A0A495E7J2"/>
<dbReference type="EMBL" id="RBIR01000012">
    <property type="protein sequence ID" value="RKR12631.1"/>
    <property type="molecule type" value="Genomic_DNA"/>
</dbReference>